<dbReference type="eggNOG" id="COG4823">
    <property type="taxonomic scope" value="Bacteria"/>
</dbReference>
<dbReference type="EMBL" id="CP009574">
    <property type="protein sequence ID" value="AIT08553.1"/>
    <property type="molecule type" value="Genomic_DNA"/>
</dbReference>
<evidence type="ECO:0008006" key="3">
    <source>
        <dbReference type="Google" id="ProtNLM"/>
    </source>
</evidence>
<dbReference type="Pfam" id="PF07751">
    <property type="entry name" value="Abi_2"/>
    <property type="match status" value="1"/>
</dbReference>
<gene>
    <name evidence="1" type="ORF">LO80_00250</name>
</gene>
<dbReference type="OrthoDB" id="5363652at2"/>
<sequence length="293" mass="35223">MTSSFSKKHLDYPLQIELLESRNLDILDHNFAIKKLKNLNYYRLTPYFYPFFEKKDYFKDGSTFEKIINLYDFDRELRTLVFKNIETIEVYIRAKLSFAVSKFKGAFGYLDKSSLNYKYQDRHEKLLDDINKEVSRSKEVFVEKYINEIGYLPVWAMVEVISMGSLSMLYSYLDDEIRKDIVKDLGQKTFILQSWLHTLTYIRNICAHHSRLWNRDLAIEPIVPRKNKKFSRINNKKIFFILVIINELYTQIDIEQNTLLNDITILFEKYKDINIRAMGFPIDWQNYFIKVPR</sequence>
<protein>
    <recommendedName>
        <fullName evidence="3">DNA-binding protein</fullName>
    </recommendedName>
</protein>
<dbReference type="AlphaFoldDB" id="A0A097ELY4"/>
<dbReference type="KEGG" id="frf:LO80_00250"/>
<dbReference type="RefSeq" id="WP_040007494.1">
    <property type="nucleotide sequence ID" value="NZ_CP009574.1"/>
</dbReference>
<reference evidence="1 2" key="1">
    <citation type="submission" date="2014-10" db="EMBL/GenBank/DDBJ databases">
        <title>Whole genome sequence of Francisella endociliophora strain FSC1006, isolated from a laboratory culture of the marine ciliate Euplotes raikovi.</title>
        <authorList>
            <person name="Granberg M."/>
            <person name="Backman S."/>
            <person name="Lundmark E."/>
            <person name="Nilsson E."/>
            <person name="Karlsson E."/>
            <person name="Thelaus J."/>
            <person name="Ohrman C."/>
            <person name="Larkeryd A."/>
            <person name="Stenberg P."/>
        </authorList>
    </citation>
    <scope>NUCLEOTIDE SEQUENCE [LARGE SCALE GENOMIC DNA]</scope>
    <source>
        <strain evidence="1 2">FSC1006</strain>
    </source>
</reference>
<organism evidence="1 2">
    <name type="scientific">Candidatus Francisella endociliophora</name>
    <dbReference type="NCBI Taxonomy" id="653937"/>
    <lineage>
        <taxon>Bacteria</taxon>
        <taxon>Pseudomonadati</taxon>
        <taxon>Pseudomonadota</taxon>
        <taxon>Gammaproteobacteria</taxon>
        <taxon>Thiotrichales</taxon>
        <taxon>Francisellaceae</taxon>
        <taxon>Francisella</taxon>
    </lineage>
</organism>
<dbReference type="PIRSF" id="PIRSF034934">
    <property type="entry name" value="AbiF_AbiD"/>
    <property type="match status" value="1"/>
</dbReference>
<accession>A0A097ELY4</accession>
<dbReference type="Proteomes" id="UP000029672">
    <property type="component" value="Chromosome"/>
</dbReference>
<name>A0A097ELY4_9GAMM</name>
<dbReference type="STRING" id="1547445.LO80_00250"/>
<evidence type="ECO:0000313" key="2">
    <source>
        <dbReference type="Proteomes" id="UP000029672"/>
    </source>
</evidence>
<proteinExistence type="predicted"/>
<dbReference type="HOGENOM" id="CLU_044962_2_0_6"/>
<dbReference type="InterPro" id="IPR017034">
    <property type="entry name" value="Abi_system_AbiD/AbiF"/>
</dbReference>
<keyword evidence="2" id="KW-1185">Reference proteome</keyword>
<evidence type="ECO:0000313" key="1">
    <source>
        <dbReference type="EMBL" id="AIT08553.1"/>
    </source>
</evidence>
<dbReference type="InterPro" id="IPR011664">
    <property type="entry name" value="Abi_system_AbiD/AbiF-like"/>
</dbReference>